<dbReference type="RefSeq" id="WP_090210587.1">
    <property type="nucleotide sequence ID" value="NZ_FOZM01000004.1"/>
</dbReference>
<dbReference type="OrthoDB" id="7831129at2"/>
<evidence type="ECO:0000313" key="1">
    <source>
        <dbReference type="EMBL" id="SFS22229.1"/>
    </source>
</evidence>
<reference evidence="1 2" key="1">
    <citation type="submission" date="2016-10" db="EMBL/GenBank/DDBJ databases">
        <authorList>
            <person name="de Groot N.N."/>
        </authorList>
    </citation>
    <scope>NUCLEOTIDE SEQUENCE [LARGE SCALE GENOMIC DNA]</scope>
    <source>
        <strain evidence="1 2">DSM 29433</strain>
    </source>
</reference>
<organism evidence="1 2">
    <name type="scientific">Yoonia litorea</name>
    <dbReference type="NCBI Taxonomy" id="1123755"/>
    <lineage>
        <taxon>Bacteria</taxon>
        <taxon>Pseudomonadati</taxon>
        <taxon>Pseudomonadota</taxon>
        <taxon>Alphaproteobacteria</taxon>
        <taxon>Rhodobacterales</taxon>
        <taxon>Paracoccaceae</taxon>
        <taxon>Yoonia</taxon>
    </lineage>
</organism>
<proteinExistence type="predicted"/>
<gene>
    <name evidence="1" type="ORF">SAMN05444714_3209</name>
</gene>
<dbReference type="AlphaFoldDB" id="A0A1I6N2Q0"/>
<protein>
    <submittedName>
        <fullName evidence="1">Uncharacterized protein</fullName>
    </submittedName>
</protein>
<dbReference type="Proteomes" id="UP000198926">
    <property type="component" value="Unassembled WGS sequence"/>
</dbReference>
<dbReference type="STRING" id="1123755.SAMN05444714_3209"/>
<name>A0A1I6N2Q0_9RHOB</name>
<evidence type="ECO:0000313" key="2">
    <source>
        <dbReference type="Proteomes" id="UP000198926"/>
    </source>
</evidence>
<dbReference type="EMBL" id="FOZM01000004">
    <property type="protein sequence ID" value="SFS22229.1"/>
    <property type="molecule type" value="Genomic_DNA"/>
</dbReference>
<keyword evidence="2" id="KW-1185">Reference proteome</keyword>
<accession>A0A1I6N2Q0</accession>
<sequence>MTDLSAIAEKIAALRADDDVYENGARVISQGGVPDGMAAFIDAIDGTVLERHLEIMTGSHIVTVVAAGRRLRGIVNVIPPKGKSARLVGEPLSRDDRRMLESVGTLLSDLFSPAPKLTIRNLPAEPFGKSGDRGVAASELARLWDVDLDAEPLPKVDRFLRSNSGLFTAHLHVNNGEVVATSGDAGTLQQIWEDQIDAFLTTQKKLSGHTDGPQLISLEGALDGKQSIALGLAGDDVLLMIYDSSGLGQMHASWQAIFS</sequence>